<dbReference type="FunFam" id="3.50.50.60:FF:000153">
    <property type="entry name" value="Salicylate hydroxylase, putative"/>
    <property type="match status" value="1"/>
</dbReference>
<accession>W9XAN8</accession>
<keyword evidence="2" id="KW-0274">FAD</keyword>
<dbReference type="PANTHER" id="PTHR46720:SF3">
    <property type="entry name" value="FAD-BINDING DOMAIN-CONTAINING PROTEIN-RELATED"/>
    <property type="match status" value="1"/>
</dbReference>
<keyword evidence="1" id="KW-0285">Flavoprotein</keyword>
<evidence type="ECO:0000256" key="1">
    <source>
        <dbReference type="ARBA" id="ARBA00022630"/>
    </source>
</evidence>
<dbReference type="SUPFAM" id="SSF54373">
    <property type="entry name" value="FAD-linked reductases, C-terminal domain"/>
    <property type="match status" value="1"/>
</dbReference>
<dbReference type="STRING" id="1182542.W9XAN8"/>
<evidence type="ECO:0000259" key="5">
    <source>
        <dbReference type="Pfam" id="PF01494"/>
    </source>
</evidence>
<dbReference type="GO" id="GO:0016491">
    <property type="term" value="F:oxidoreductase activity"/>
    <property type="evidence" value="ECO:0007669"/>
    <property type="project" value="UniProtKB-KW"/>
</dbReference>
<keyword evidence="7" id="KW-1185">Reference proteome</keyword>
<dbReference type="Proteomes" id="UP000019478">
    <property type="component" value="Unassembled WGS sequence"/>
</dbReference>
<dbReference type="HOGENOM" id="CLU_009665_6_3_1"/>
<sequence length="454" mass="50169">MSGGNRLSLIRDHLQGPTQPSNTVKMQKQKNFEIAIVGGGIAGLTLAIALYHRQVPVTIYEQAPQFGEIGAGVSFTPNAVQAMKVCHRGIYEAFERVCTRNVWPSKQKVWFDYLDGLRDPPPGSKAQEIAFSITSSLGQSGVHRARYLDEMVKLVPQDIARFGKKMKSLTEDSDGRVRMEFEDGTTASADAVIGCDGIKSIVRQAIVGREHPSAYPVYTHKYAYRGLVPMTQAVDAVGEELAQNACMHMGPNGHVLTFPVNHGQTLNIVAFRTSSEDWPDSNRLTKAAKREDALLDFREYGSNVLNLLKLTNPDLDVWAIFDLGEHPVPTFYKGRICLSGDAAHATSPHHGAGAGLCIEDSAVLAELLADECVIEPQDLEAVFETFNAERKERGQWLVQSSRHIGDCYEWRAQGIGRDFAKIEADINTRNGIIANFDVGKMCNQAREELKKRLK</sequence>
<dbReference type="SUPFAM" id="SSF51905">
    <property type="entry name" value="FAD/NAD(P)-binding domain"/>
    <property type="match status" value="1"/>
</dbReference>
<comment type="caution">
    <text evidence="6">The sequence shown here is derived from an EMBL/GenBank/DDBJ whole genome shotgun (WGS) entry which is preliminary data.</text>
</comment>
<keyword evidence="3" id="KW-0560">Oxidoreductase</keyword>
<evidence type="ECO:0000256" key="3">
    <source>
        <dbReference type="ARBA" id="ARBA00023002"/>
    </source>
</evidence>
<name>W9XAN8_9EURO</name>
<dbReference type="eggNOG" id="KOG2614">
    <property type="taxonomic scope" value="Eukaryota"/>
</dbReference>
<feature type="domain" description="FAD-binding" evidence="5">
    <location>
        <begin position="33"/>
        <end position="400"/>
    </location>
</feature>
<keyword evidence="4" id="KW-0812">Transmembrane</keyword>
<evidence type="ECO:0000256" key="2">
    <source>
        <dbReference type="ARBA" id="ARBA00022827"/>
    </source>
</evidence>
<protein>
    <submittedName>
        <fullName evidence="6">Salicylate hydroxylase</fullName>
    </submittedName>
</protein>
<evidence type="ECO:0000256" key="4">
    <source>
        <dbReference type="SAM" id="Phobius"/>
    </source>
</evidence>
<dbReference type="GO" id="GO:0044550">
    <property type="term" value="P:secondary metabolite biosynthetic process"/>
    <property type="evidence" value="ECO:0007669"/>
    <property type="project" value="TreeGrafter"/>
</dbReference>
<dbReference type="InterPro" id="IPR051104">
    <property type="entry name" value="FAD_monoxygenase"/>
</dbReference>
<dbReference type="GO" id="GO:0071949">
    <property type="term" value="F:FAD binding"/>
    <property type="evidence" value="ECO:0007669"/>
    <property type="project" value="InterPro"/>
</dbReference>
<dbReference type="InterPro" id="IPR036188">
    <property type="entry name" value="FAD/NAD-bd_sf"/>
</dbReference>
<dbReference type="InterPro" id="IPR002938">
    <property type="entry name" value="FAD-bd"/>
</dbReference>
<dbReference type="PRINTS" id="PR00420">
    <property type="entry name" value="RNGMNOXGNASE"/>
</dbReference>
<dbReference type="RefSeq" id="XP_007738746.1">
    <property type="nucleotide sequence ID" value="XM_007740556.1"/>
</dbReference>
<organism evidence="6 7">
    <name type="scientific">Capronia epimyces CBS 606.96</name>
    <dbReference type="NCBI Taxonomy" id="1182542"/>
    <lineage>
        <taxon>Eukaryota</taxon>
        <taxon>Fungi</taxon>
        <taxon>Dikarya</taxon>
        <taxon>Ascomycota</taxon>
        <taxon>Pezizomycotina</taxon>
        <taxon>Eurotiomycetes</taxon>
        <taxon>Chaetothyriomycetidae</taxon>
        <taxon>Chaetothyriales</taxon>
        <taxon>Herpotrichiellaceae</taxon>
        <taxon>Capronia</taxon>
    </lineage>
</organism>
<dbReference type="GeneID" id="19174546"/>
<evidence type="ECO:0000313" key="6">
    <source>
        <dbReference type="EMBL" id="EXJ77308.1"/>
    </source>
</evidence>
<keyword evidence="4" id="KW-1133">Transmembrane helix</keyword>
<dbReference type="Pfam" id="PF01494">
    <property type="entry name" value="FAD_binding_3"/>
    <property type="match status" value="1"/>
</dbReference>
<dbReference type="OrthoDB" id="417877at2759"/>
<dbReference type="AlphaFoldDB" id="W9XAN8"/>
<gene>
    <name evidence="6" type="ORF">A1O3_10466</name>
</gene>
<dbReference type="Gene3D" id="3.50.50.60">
    <property type="entry name" value="FAD/NAD(P)-binding domain"/>
    <property type="match status" value="1"/>
</dbReference>
<dbReference type="PANTHER" id="PTHR46720">
    <property type="entry name" value="HYDROXYLASE, PUTATIVE (AFU_ORTHOLOGUE AFUA_3G01460)-RELATED"/>
    <property type="match status" value="1"/>
</dbReference>
<proteinExistence type="predicted"/>
<reference evidence="6 7" key="1">
    <citation type="submission" date="2013-03" db="EMBL/GenBank/DDBJ databases">
        <title>The Genome Sequence of Capronia epimyces CBS 606.96.</title>
        <authorList>
            <consortium name="The Broad Institute Genomics Platform"/>
            <person name="Cuomo C."/>
            <person name="de Hoog S."/>
            <person name="Gorbushina A."/>
            <person name="Walker B."/>
            <person name="Young S.K."/>
            <person name="Zeng Q."/>
            <person name="Gargeya S."/>
            <person name="Fitzgerald M."/>
            <person name="Haas B."/>
            <person name="Abouelleil A."/>
            <person name="Allen A.W."/>
            <person name="Alvarado L."/>
            <person name="Arachchi H.M."/>
            <person name="Berlin A.M."/>
            <person name="Chapman S.B."/>
            <person name="Gainer-Dewar J."/>
            <person name="Goldberg J."/>
            <person name="Griggs A."/>
            <person name="Gujja S."/>
            <person name="Hansen M."/>
            <person name="Howarth C."/>
            <person name="Imamovic A."/>
            <person name="Ireland A."/>
            <person name="Larimer J."/>
            <person name="McCowan C."/>
            <person name="Murphy C."/>
            <person name="Pearson M."/>
            <person name="Poon T.W."/>
            <person name="Priest M."/>
            <person name="Roberts A."/>
            <person name="Saif S."/>
            <person name="Shea T."/>
            <person name="Sisk P."/>
            <person name="Sykes S."/>
            <person name="Wortman J."/>
            <person name="Nusbaum C."/>
            <person name="Birren B."/>
        </authorList>
    </citation>
    <scope>NUCLEOTIDE SEQUENCE [LARGE SCALE GENOMIC DNA]</scope>
    <source>
        <strain evidence="6 7">CBS 606.96</strain>
    </source>
</reference>
<dbReference type="EMBL" id="AMGY01000011">
    <property type="protein sequence ID" value="EXJ77308.1"/>
    <property type="molecule type" value="Genomic_DNA"/>
</dbReference>
<evidence type="ECO:0000313" key="7">
    <source>
        <dbReference type="Proteomes" id="UP000019478"/>
    </source>
</evidence>
<keyword evidence="4" id="KW-0472">Membrane</keyword>
<feature type="transmembrane region" description="Helical" evidence="4">
    <location>
        <begin position="34"/>
        <end position="52"/>
    </location>
</feature>